<keyword evidence="3" id="KW-0328">Glycosyltransferase</keyword>
<evidence type="ECO:0000256" key="2">
    <source>
        <dbReference type="ARBA" id="ARBA00022679"/>
    </source>
</evidence>
<protein>
    <recommendedName>
        <fullName evidence="4">Glycosyltransferase</fullName>
        <ecNumber evidence="4">2.4.1.-</ecNumber>
    </recommendedName>
</protein>
<proteinExistence type="inferred from homology"/>
<dbReference type="EMBL" id="CACTIH010007430">
    <property type="protein sequence ID" value="CAA3013298.1"/>
    <property type="molecule type" value="Genomic_DNA"/>
</dbReference>
<evidence type="ECO:0000256" key="3">
    <source>
        <dbReference type="RuleBase" id="RU003718"/>
    </source>
</evidence>
<comment type="caution">
    <text evidence="5">The sequence shown here is derived from an EMBL/GenBank/DDBJ whole genome shotgun (WGS) entry which is preliminary data.</text>
</comment>
<dbReference type="Gene3D" id="3.40.50.2000">
    <property type="entry name" value="Glycogen Phosphorylase B"/>
    <property type="match status" value="2"/>
</dbReference>
<evidence type="ECO:0000256" key="4">
    <source>
        <dbReference type="RuleBase" id="RU362057"/>
    </source>
</evidence>
<keyword evidence="6" id="KW-1185">Reference proteome</keyword>
<organism evidence="5 6">
    <name type="scientific">Olea europaea subsp. europaea</name>
    <dbReference type="NCBI Taxonomy" id="158383"/>
    <lineage>
        <taxon>Eukaryota</taxon>
        <taxon>Viridiplantae</taxon>
        <taxon>Streptophyta</taxon>
        <taxon>Embryophyta</taxon>
        <taxon>Tracheophyta</taxon>
        <taxon>Spermatophyta</taxon>
        <taxon>Magnoliopsida</taxon>
        <taxon>eudicotyledons</taxon>
        <taxon>Gunneridae</taxon>
        <taxon>Pentapetalae</taxon>
        <taxon>asterids</taxon>
        <taxon>lamiids</taxon>
        <taxon>Lamiales</taxon>
        <taxon>Oleaceae</taxon>
        <taxon>Oleeae</taxon>
        <taxon>Olea</taxon>
    </lineage>
</organism>
<dbReference type="Gramene" id="OE9A065642T1">
    <property type="protein sequence ID" value="OE9A065642C1"/>
    <property type="gene ID" value="OE9A065642"/>
</dbReference>
<comment type="similarity">
    <text evidence="1 3">Belongs to the UDP-glycosyltransferase family.</text>
</comment>
<dbReference type="InterPro" id="IPR002213">
    <property type="entry name" value="UDP_glucos_trans"/>
</dbReference>
<dbReference type="EC" id="2.4.1.-" evidence="4"/>
<dbReference type="SUPFAM" id="SSF53756">
    <property type="entry name" value="UDP-Glycosyltransferase/glycogen phosphorylase"/>
    <property type="match status" value="1"/>
</dbReference>
<name>A0A8S0U4X9_OLEEU</name>
<accession>A0A8S0U4X9</accession>
<dbReference type="Pfam" id="PF00201">
    <property type="entry name" value="UDPGT"/>
    <property type="match status" value="1"/>
</dbReference>
<dbReference type="CDD" id="cd03784">
    <property type="entry name" value="GT1_Gtf-like"/>
    <property type="match status" value="1"/>
</dbReference>
<evidence type="ECO:0000256" key="1">
    <source>
        <dbReference type="ARBA" id="ARBA00009995"/>
    </source>
</evidence>
<keyword evidence="2 3" id="KW-0808">Transferase</keyword>
<dbReference type="PROSITE" id="PS00375">
    <property type="entry name" value="UDPGT"/>
    <property type="match status" value="1"/>
</dbReference>
<dbReference type="OrthoDB" id="5835829at2759"/>
<dbReference type="Proteomes" id="UP000594638">
    <property type="component" value="Unassembled WGS sequence"/>
</dbReference>
<reference evidence="5 6" key="1">
    <citation type="submission" date="2019-12" db="EMBL/GenBank/DDBJ databases">
        <authorList>
            <person name="Alioto T."/>
            <person name="Alioto T."/>
            <person name="Gomez Garrido J."/>
        </authorList>
    </citation>
    <scope>NUCLEOTIDE SEQUENCE [LARGE SCALE GENOMIC DNA]</scope>
</reference>
<gene>
    <name evidence="5" type="ORF">OLEA9_A065642</name>
</gene>
<dbReference type="PANTHER" id="PTHR48047:SF182">
    <property type="entry name" value="GLYCOSYLTRANSFERASE"/>
    <property type="match status" value="1"/>
</dbReference>
<dbReference type="PANTHER" id="PTHR48047">
    <property type="entry name" value="GLYCOSYLTRANSFERASE"/>
    <property type="match status" value="1"/>
</dbReference>
<dbReference type="AlphaFoldDB" id="A0A8S0U4X9"/>
<dbReference type="FunFam" id="3.40.50.2000:FF:000047">
    <property type="entry name" value="Glycosyltransferase"/>
    <property type="match status" value="1"/>
</dbReference>
<dbReference type="GO" id="GO:0035251">
    <property type="term" value="F:UDP-glucosyltransferase activity"/>
    <property type="evidence" value="ECO:0007669"/>
    <property type="project" value="TreeGrafter"/>
</dbReference>
<evidence type="ECO:0000313" key="6">
    <source>
        <dbReference type="Proteomes" id="UP000594638"/>
    </source>
</evidence>
<evidence type="ECO:0000313" key="5">
    <source>
        <dbReference type="EMBL" id="CAA3013298.1"/>
    </source>
</evidence>
<dbReference type="InterPro" id="IPR035595">
    <property type="entry name" value="UDP_glycos_trans_CS"/>
</dbReference>
<sequence length="470" mass="52893">MASEIQQLHFLLVPLMSQSHIIPLTDVAKLIARRGVTVSLITTPLNAARYKPIIDNAIEENLKIQMISLKFPCQEAGLPEGCENMDTITSPQLVNQFFLACELLQTQLEKWIGELEPKPDCMISSNALPWTQEVAQKFNIPRYIFETISCFTLLCSRKIMKIIQDKTIVSNSESFSIPDIPHKIEFTKSQLPESMGEKSDNYKGLVEKILQVEASAQGILVNSFQNLEPWYVEEYKKTVKKNLWSIGPVSLSNNKPSMNEHPSIAWLDSMKPRSVIYVCFGSLCRISFEQLKEIGSGLEASNFPFIWIIRGQESSAEVEKWLAEDKFEERVQGRGLVIRGWAPQVLILSHSSIGGFLTHCGWNSTLEGVCAGVPMITWPMFAEQFYNEKFIVHVLGIGVRIGVEKSGGFVEGDQVKRAIERLMNEGEVEERRKRALKLGETAKEAVAEGGTSHLNISMLIQDVIQFNINN</sequence>